<protein>
    <recommendedName>
        <fullName evidence="10">Sensor-like histidine kinase SenX3</fullName>
        <ecNumber evidence="3">2.7.13.3</ecNumber>
    </recommendedName>
</protein>
<keyword evidence="5" id="KW-0808">Transferase</keyword>
<dbReference type="SUPFAM" id="SSF47384">
    <property type="entry name" value="Homodimeric domain of signal transducing histidine kinase"/>
    <property type="match status" value="1"/>
</dbReference>
<keyword evidence="11" id="KW-1133">Transmembrane helix</keyword>
<dbReference type="GO" id="GO:0005886">
    <property type="term" value="C:plasma membrane"/>
    <property type="evidence" value="ECO:0007669"/>
    <property type="project" value="UniProtKB-SubCell"/>
</dbReference>
<feature type="domain" description="Histidine kinase" evidence="12">
    <location>
        <begin position="488"/>
        <end position="694"/>
    </location>
</feature>
<keyword evidence="14" id="KW-1185">Reference proteome</keyword>
<comment type="subcellular location">
    <subcellularLocation>
        <location evidence="2">Cell membrane</location>
    </subcellularLocation>
</comment>
<accession>K6W9S2</accession>
<dbReference type="InterPro" id="IPR035965">
    <property type="entry name" value="PAS-like_dom_sf"/>
</dbReference>
<gene>
    <name evidence="13" type="ORF">AUCHE_12_00170</name>
</gene>
<evidence type="ECO:0000256" key="7">
    <source>
        <dbReference type="ARBA" id="ARBA00022777"/>
    </source>
</evidence>
<dbReference type="SMART" id="SM00387">
    <property type="entry name" value="HATPase_c"/>
    <property type="match status" value="1"/>
</dbReference>
<feature type="transmembrane region" description="Helical" evidence="11">
    <location>
        <begin position="134"/>
        <end position="154"/>
    </location>
</feature>
<keyword evidence="9" id="KW-0902">Two-component regulatory system</keyword>
<dbReference type="Gene3D" id="3.30.450.20">
    <property type="entry name" value="PAS domain"/>
    <property type="match status" value="1"/>
</dbReference>
<keyword evidence="11" id="KW-0472">Membrane</keyword>
<evidence type="ECO:0000256" key="9">
    <source>
        <dbReference type="ARBA" id="ARBA00023012"/>
    </source>
</evidence>
<evidence type="ECO:0000313" key="13">
    <source>
        <dbReference type="EMBL" id="GAB78572.1"/>
    </source>
</evidence>
<dbReference type="GO" id="GO:0000155">
    <property type="term" value="F:phosphorelay sensor kinase activity"/>
    <property type="evidence" value="ECO:0007669"/>
    <property type="project" value="InterPro"/>
</dbReference>
<keyword evidence="4" id="KW-0597">Phosphoprotein</keyword>
<dbReference type="InterPro" id="IPR003594">
    <property type="entry name" value="HATPase_dom"/>
</dbReference>
<dbReference type="SUPFAM" id="SSF55785">
    <property type="entry name" value="PYP-like sensor domain (PAS domain)"/>
    <property type="match status" value="1"/>
</dbReference>
<dbReference type="SUPFAM" id="SSF55874">
    <property type="entry name" value="ATPase domain of HSP90 chaperone/DNA topoisomerase II/histidine kinase"/>
    <property type="match status" value="1"/>
</dbReference>
<dbReference type="InterPro" id="IPR036097">
    <property type="entry name" value="HisK_dim/P_sf"/>
</dbReference>
<dbReference type="CDD" id="cd00082">
    <property type="entry name" value="HisKA"/>
    <property type="match status" value="1"/>
</dbReference>
<dbReference type="PROSITE" id="PS50109">
    <property type="entry name" value="HIS_KIN"/>
    <property type="match status" value="1"/>
</dbReference>
<organism evidence="13 14">
    <name type="scientific">Austwickia chelonae NBRC 105200</name>
    <dbReference type="NCBI Taxonomy" id="1184607"/>
    <lineage>
        <taxon>Bacteria</taxon>
        <taxon>Bacillati</taxon>
        <taxon>Actinomycetota</taxon>
        <taxon>Actinomycetes</taxon>
        <taxon>Micrococcales</taxon>
        <taxon>Dermatophilaceae</taxon>
        <taxon>Austwickia</taxon>
    </lineage>
</organism>
<feature type="transmembrane region" description="Helical" evidence="11">
    <location>
        <begin position="206"/>
        <end position="226"/>
    </location>
</feature>
<dbReference type="GO" id="GO:0007234">
    <property type="term" value="P:osmosensory signaling via phosphorelay pathway"/>
    <property type="evidence" value="ECO:0007669"/>
    <property type="project" value="TreeGrafter"/>
</dbReference>
<dbReference type="SMART" id="SM00388">
    <property type="entry name" value="HisKA"/>
    <property type="match status" value="1"/>
</dbReference>
<dbReference type="Pfam" id="PF02518">
    <property type="entry name" value="HATPase_c"/>
    <property type="match status" value="1"/>
</dbReference>
<sequence>MERVVQRAKSARLREDIPVRGVRRRTTLDDISPRAVMPVARNTVRPGVATTARIVASLLAGAGGLGLVRESTGLSSWWILQGIFFVEAACAWDAAGLRSRTLWTRYLQISIGFLLGAWTCFALGWAPPLGPLELARIVLANAAGALVAAGLYRFRGLGESWFPRDVGESLWLMISVSLAPAVTLVLGGFPHEDSTPAFISEADIWAYSRGFAFLAVAANCVLPLYFRGRPSLLTPLPLRWWPFFVAGTAFALASPYLWPQQPLSWQYLVPLAVAGALMTPMYVIGVTLAVATLVALLPYPPVGSAPLFGVVRPEASLDLLLGFASNVSMLIVVFRIGESALSLATARHSDAERSQREVSDAILESMSDGLLITGEHGVVVRSNAALTQLLGQEPPRRITLEWARRVRLQAADRDRELDVRDYARLLRPVPGTMRRTPLTITDEQGAVRRLAVSTQDLVMRGAPFTLWLFRDVTARDEHQRELESFAGTVARDLKGPLGALTGWMQTADADLADADADAGRQALERAHAAVAQMRALIDDYLAYTVSHSGELVLTGVSIAEMTQEIASIYTSDTHRAHFDIDAPHPVHADAALTRQLLSNLVSNSVKFVRDGHDPIIRVESRPSGPDMVEISVADQGIGLNRAGRELLSDGTGLSGTGLGLALCRAIVTRHGGRIVAEDNEWGGTTMVFTLPAAPVSQLRMSVTPS</sequence>
<keyword evidence="8" id="KW-0067">ATP-binding</keyword>
<evidence type="ECO:0000256" key="6">
    <source>
        <dbReference type="ARBA" id="ARBA00022741"/>
    </source>
</evidence>
<dbReference type="GO" id="GO:0000156">
    <property type="term" value="F:phosphorelay response regulator activity"/>
    <property type="evidence" value="ECO:0007669"/>
    <property type="project" value="TreeGrafter"/>
</dbReference>
<evidence type="ECO:0000256" key="8">
    <source>
        <dbReference type="ARBA" id="ARBA00022840"/>
    </source>
</evidence>
<evidence type="ECO:0000256" key="1">
    <source>
        <dbReference type="ARBA" id="ARBA00000085"/>
    </source>
</evidence>
<dbReference type="GO" id="GO:0005524">
    <property type="term" value="F:ATP binding"/>
    <property type="evidence" value="ECO:0007669"/>
    <property type="project" value="UniProtKB-KW"/>
</dbReference>
<name>K6W9S2_9MICO</name>
<dbReference type="AlphaFoldDB" id="K6W9S2"/>
<dbReference type="EMBL" id="BAGZ01000012">
    <property type="protein sequence ID" value="GAB78572.1"/>
    <property type="molecule type" value="Genomic_DNA"/>
</dbReference>
<evidence type="ECO:0000256" key="5">
    <source>
        <dbReference type="ARBA" id="ARBA00022679"/>
    </source>
</evidence>
<dbReference type="Proteomes" id="UP000008495">
    <property type="component" value="Unassembled WGS sequence"/>
</dbReference>
<evidence type="ECO:0000256" key="3">
    <source>
        <dbReference type="ARBA" id="ARBA00012438"/>
    </source>
</evidence>
<dbReference type="eggNOG" id="COG5002">
    <property type="taxonomic scope" value="Bacteria"/>
</dbReference>
<dbReference type="EC" id="2.7.13.3" evidence="3"/>
<dbReference type="PANTHER" id="PTHR42878">
    <property type="entry name" value="TWO-COMPONENT HISTIDINE KINASE"/>
    <property type="match status" value="1"/>
</dbReference>
<dbReference type="InterPro" id="IPR036890">
    <property type="entry name" value="HATPase_C_sf"/>
</dbReference>
<evidence type="ECO:0000313" key="14">
    <source>
        <dbReference type="Proteomes" id="UP000008495"/>
    </source>
</evidence>
<feature type="transmembrane region" description="Helical" evidence="11">
    <location>
        <begin position="264"/>
        <end position="297"/>
    </location>
</feature>
<evidence type="ECO:0000259" key="12">
    <source>
        <dbReference type="PROSITE" id="PS50109"/>
    </source>
</evidence>
<keyword evidence="7" id="KW-0418">Kinase</keyword>
<keyword evidence="6" id="KW-0547">Nucleotide-binding</keyword>
<feature type="transmembrane region" description="Helical" evidence="11">
    <location>
        <begin position="106"/>
        <end position="128"/>
    </location>
</feature>
<dbReference type="Gene3D" id="1.10.287.130">
    <property type="match status" value="1"/>
</dbReference>
<proteinExistence type="predicted"/>
<dbReference type="InterPro" id="IPR050351">
    <property type="entry name" value="BphY/WalK/GraS-like"/>
</dbReference>
<evidence type="ECO:0000256" key="2">
    <source>
        <dbReference type="ARBA" id="ARBA00004236"/>
    </source>
</evidence>
<evidence type="ECO:0000256" key="10">
    <source>
        <dbReference type="ARBA" id="ARBA00039401"/>
    </source>
</evidence>
<dbReference type="GO" id="GO:0030295">
    <property type="term" value="F:protein kinase activator activity"/>
    <property type="evidence" value="ECO:0007669"/>
    <property type="project" value="TreeGrafter"/>
</dbReference>
<dbReference type="InterPro" id="IPR003661">
    <property type="entry name" value="HisK_dim/P_dom"/>
</dbReference>
<feature type="transmembrane region" description="Helical" evidence="11">
    <location>
        <begin position="317"/>
        <end position="337"/>
    </location>
</feature>
<reference evidence="13 14" key="1">
    <citation type="submission" date="2012-08" db="EMBL/GenBank/DDBJ databases">
        <title>Whole genome shotgun sequence of Austwickia chelonae NBRC 105200.</title>
        <authorList>
            <person name="Yoshida I."/>
            <person name="Hosoyama A."/>
            <person name="Tsuchikane K."/>
            <person name="Katsumata H."/>
            <person name="Ando Y."/>
            <person name="Ohji S."/>
            <person name="Hamada M."/>
            <person name="Tamura T."/>
            <person name="Yamazoe A."/>
            <person name="Yamazaki S."/>
            <person name="Fujita N."/>
        </authorList>
    </citation>
    <scope>NUCLEOTIDE SEQUENCE [LARGE SCALE GENOMIC DNA]</scope>
    <source>
        <strain evidence="13 14">NBRC 105200</strain>
    </source>
</reference>
<dbReference type="InterPro" id="IPR004358">
    <property type="entry name" value="Sig_transdc_His_kin-like_C"/>
</dbReference>
<evidence type="ECO:0000256" key="11">
    <source>
        <dbReference type="SAM" id="Phobius"/>
    </source>
</evidence>
<keyword evidence="11" id="KW-0812">Transmembrane</keyword>
<dbReference type="PANTHER" id="PTHR42878:SF7">
    <property type="entry name" value="SENSOR HISTIDINE KINASE GLRK"/>
    <property type="match status" value="1"/>
</dbReference>
<dbReference type="STRING" id="100225.SAMN05421595_2851"/>
<dbReference type="InterPro" id="IPR005467">
    <property type="entry name" value="His_kinase_dom"/>
</dbReference>
<dbReference type="PRINTS" id="PR00344">
    <property type="entry name" value="BCTRLSENSOR"/>
</dbReference>
<evidence type="ECO:0000256" key="4">
    <source>
        <dbReference type="ARBA" id="ARBA00022553"/>
    </source>
</evidence>
<feature type="transmembrane region" description="Helical" evidence="11">
    <location>
        <begin position="166"/>
        <end position="186"/>
    </location>
</feature>
<feature type="transmembrane region" description="Helical" evidence="11">
    <location>
        <begin position="238"/>
        <end position="258"/>
    </location>
</feature>
<comment type="catalytic activity">
    <reaction evidence="1">
        <text>ATP + protein L-histidine = ADP + protein N-phospho-L-histidine.</text>
        <dbReference type="EC" id="2.7.13.3"/>
    </reaction>
</comment>
<comment type="caution">
    <text evidence="13">The sequence shown here is derived from an EMBL/GenBank/DDBJ whole genome shotgun (WGS) entry which is preliminary data.</text>
</comment>
<dbReference type="Gene3D" id="3.30.565.10">
    <property type="entry name" value="Histidine kinase-like ATPase, C-terminal domain"/>
    <property type="match status" value="1"/>
</dbReference>